<feature type="region of interest" description="Disordered" evidence="1">
    <location>
        <begin position="799"/>
        <end position="850"/>
    </location>
</feature>
<dbReference type="Proteomes" id="UP000001402">
    <property type="component" value="Chromosome"/>
</dbReference>
<evidence type="ECO:0000256" key="1">
    <source>
        <dbReference type="SAM" id="MobiDB-lite"/>
    </source>
</evidence>
<evidence type="ECO:0000313" key="3">
    <source>
        <dbReference type="Proteomes" id="UP000001402"/>
    </source>
</evidence>
<dbReference type="Gene3D" id="1.25.40.10">
    <property type="entry name" value="Tetratricopeptide repeat domain"/>
    <property type="match status" value="1"/>
</dbReference>
<name>E6VBM9_RHOPX</name>
<dbReference type="InterPro" id="IPR050767">
    <property type="entry name" value="Sel1_AlgK"/>
</dbReference>
<feature type="compositionally biased region" description="Pro residues" evidence="1">
    <location>
        <begin position="584"/>
        <end position="601"/>
    </location>
</feature>
<dbReference type="InterPro" id="IPR011990">
    <property type="entry name" value="TPR-like_helical_dom_sf"/>
</dbReference>
<dbReference type="BioCyc" id="RPAL652103:RPDX1_RS04825-MONOMER"/>
<dbReference type="PANTHER" id="PTHR11102:SF160">
    <property type="entry name" value="ERAD-ASSOCIATED E3 UBIQUITIN-PROTEIN LIGASE COMPONENT HRD3"/>
    <property type="match status" value="1"/>
</dbReference>
<dbReference type="STRING" id="652103.Rpdx1_0973"/>
<feature type="region of interest" description="Disordered" evidence="1">
    <location>
        <begin position="36"/>
        <end position="61"/>
    </location>
</feature>
<dbReference type="SMART" id="SM00671">
    <property type="entry name" value="SEL1"/>
    <property type="match status" value="4"/>
</dbReference>
<dbReference type="AlphaFoldDB" id="E6VBM9"/>
<dbReference type="Pfam" id="PF08238">
    <property type="entry name" value="Sel1"/>
    <property type="match status" value="4"/>
</dbReference>
<dbReference type="PANTHER" id="PTHR11102">
    <property type="entry name" value="SEL-1-LIKE PROTEIN"/>
    <property type="match status" value="1"/>
</dbReference>
<dbReference type="InterPro" id="IPR006597">
    <property type="entry name" value="Sel1-like"/>
</dbReference>
<reference evidence="2" key="1">
    <citation type="submission" date="2010-12" db="EMBL/GenBank/DDBJ databases">
        <title>Complete sequence of Rhodopseudomonas palustris DX-1.</title>
        <authorList>
            <consortium name="US DOE Joint Genome Institute"/>
            <person name="Lucas S."/>
            <person name="Copeland A."/>
            <person name="Lapidus A."/>
            <person name="Cheng J.-F."/>
            <person name="Goodwin L."/>
            <person name="Pitluck S."/>
            <person name="Misra M."/>
            <person name="Chertkov O."/>
            <person name="Detter J.C."/>
            <person name="Han C."/>
            <person name="Tapia R."/>
            <person name="Land M."/>
            <person name="Hauser L."/>
            <person name="Kyrpides N."/>
            <person name="Ivanova N."/>
            <person name="Ovchinnikova G."/>
            <person name="Logan B."/>
            <person name="Oda Y."/>
            <person name="Harwood C."/>
            <person name="Woyke T."/>
        </authorList>
    </citation>
    <scope>NUCLEOTIDE SEQUENCE [LARGE SCALE GENOMIC DNA]</scope>
    <source>
        <strain evidence="2">DX-1</strain>
    </source>
</reference>
<proteinExistence type="predicted"/>
<feature type="compositionally biased region" description="Low complexity" evidence="1">
    <location>
        <begin position="1112"/>
        <end position="1127"/>
    </location>
</feature>
<dbReference type="OrthoDB" id="5295703at2"/>
<feature type="compositionally biased region" description="Low complexity" evidence="1">
    <location>
        <begin position="716"/>
        <end position="742"/>
    </location>
</feature>
<dbReference type="eggNOG" id="COG0790">
    <property type="taxonomic scope" value="Bacteria"/>
</dbReference>
<feature type="region of interest" description="Disordered" evidence="1">
    <location>
        <begin position="1101"/>
        <end position="1127"/>
    </location>
</feature>
<dbReference type="SUPFAM" id="SSF81901">
    <property type="entry name" value="HCP-like"/>
    <property type="match status" value="1"/>
</dbReference>
<evidence type="ECO:0000313" key="2">
    <source>
        <dbReference type="EMBL" id="ADU42601.1"/>
    </source>
</evidence>
<protein>
    <submittedName>
        <fullName evidence="2">Sel1 domain protein repeat-containing protein</fullName>
    </submittedName>
</protein>
<sequence>MNRVSWSVEEIEPSVRERAEAAARRAGLSLTDWINGQLGEAAPQPTADHPRVPNRPAMPERSATEVAEIHQRLDAIARQIDHISRTPTRSEPPVARQLNDAISRLDARLARITEPKPAARPADTVAVPPQTPTERVERAAEQVYATSPTLDPNALDKAIAEIAARQSELDAGIRRMPRQPASFAPPIAPAMTPAPPPAGPDFTSLEQQLHKITNQIDALQRSDKVEQSIAAFRADLAEIRQTITEAMPRKAIETLEGEIRSLAQRLDESRANGSDREVIAGIERALGEIHAALRSLTPAEQLAGFDEAIRNLGGKVDMIVRNADDPGTVQQLENAIGALRGIVSNVASNEALAQLSANVHTLGEKIEQLAQADSHSVSFAALEQRISALTAALESRERPAPSESTEQLESAVRALSERIDHLPIGNDNQSAFAHLEQRVAHLLERMEAATEQRGGSANLGRVEEGLHDILRMLERQQSQFAVLTDLDRRPAPALDPSFVDTIKRELSDMRFSQSETDRHTQDSLEAVHNTLGHVVDRLAMIEGDLRAARATPPLAPQPVPVAEPAKPSFLAAAPIAPASAVPVAPSPAVPTAAPMPQPQSQPQPEMANPAAEPFAAAPREFAAARPATEPPAPAAESRGPRAFHDIIDPAAGPQQPAKIEPVIAAPQPPRREASLPPDHPLEPGTKPPSRVASPSERIAASESALSGIGPAQPEPANATSFIAAARRAAQAAAAAGSSAAKAKPGKRKADGDNPDPDGGTPGSPLGSKIKSLLVGASVVVIVLSSFQMAMKLFDSGEAPPVASVGTPRPAPAPERPAAPVDEQESDPTEPAAPPAVAPVAPPPSMISPTPVERQSLYMSPTAPQGAPAAAEDITGTIPTAQPSAPAEKFGTIPIPSAERLPEAIGGPALRTAALKGDAAAAYEVATRYAEGKGVPTNYDEAAKWYQRAADAGVTPAIFRIGTLYEKGLGVKKDLDAARKLYSTAADRGNAKAMHNLAVLYADGGSKGANYKTAAAWFSKAAERGVADSQFNLGILYARGIGVDQNLAESYKWFALASAQGDEDAGRKRDDVAKRLDPQSLAAAKLAIQTFTAEPQPDAAVKVAAPAGGWDGQTGAAAKRGTAQRAAR</sequence>
<organism evidence="2 3">
    <name type="scientific">Rhodopseudomonas palustris (strain DX-1)</name>
    <dbReference type="NCBI Taxonomy" id="652103"/>
    <lineage>
        <taxon>Bacteria</taxon>
        <taxon>Pseudomonadati</taxon>
        <taxon>Pseudomonadota</taxon>
        <taxon>Alphaproteobacteria</taxon>
        <taxon>Hyphomicrobiales</taxon>
        <taxon>Nitrobacteraceae</taxon>
        <taxon>Rhodopseudomonas</taxon>
    </lineage>
</organism>
<dbReference type="KEGG" id="rpx:Rpdx1_0973"/>
<dbReference type="EMBL" id="CP002418">
    <property type="protein sequence ID" value="ADU42601.1"/>
    <property type="molecule type" value="Genomic_DNA"/>
</dbReference>
<accession>E6VBM9</accession>
<gene>
    <name evidence="2" type="ordered locus">Rpdx1_0973</name>
</gene>
<feature type="compositionally biased region" description="Pro residues" evidence="1">
    <location>
        <begin position="830"/>
        <end position="845"/>
    </location>
</feature>
<feature type="region of interest" description="Disordered" evidence="1">
    <location>
        <begin position="644"/>
        <end position="768"/>
    </location>
</feature>
<dbReference type="HOGENOM" id="CLU_278601_0_0_5"/>
<feature type="region of interest" description="Disordered" evidence="1">
    <location>
        <begin position="581"/>
        <end position="612"/>
    </location>
</feature>
<feature type="compositionally biased region" description="Low complexity" evidence="1">
    <location>
        <begin position="602"/>
        <end position="612"/>
    </location>
</feature>